<gene>
    <name evidence="8" type="ORF">RM590_23550</name>
</gene>
<protein>
    <submittedName>
        <fullName evidence="8">ABC transporter substrate-binding protein</fullName>
    </submittedName>
</protein>
<evidence type="ECO:0000256" key="2">
    <source>
        <dbReference type="ARBA" id="ARBA00008814"/>
    </source>
</evidence>
<accession>A0ABU2MV78</accession>
<dbReference type="PANTHER" id="PTHR30532">
    <property type="entry name" value="IRON III DICITRATE-BINDING PERIPLASMIC PROTEIN"/>
    <property type="match status" value="1"/>
</dbReference>
<dbReference type="Pfam" id="PF01497">
    <property type="entry name" value="Peripla_BP_2"/>
    <property type="match status" value="1"/>
</dbReference>
<organism evidence="8 9">
    <name type="scientific">Streptomyces litchfieldiae</name>
    <dbReference type="NCBI Taxonomy" id="3075543"/>
    <lineage>
        <taxon>Bacteria</taxon>
        <taxon>Bacillati</taxon>
        <taxon>Actinomycetota</taxon>
        <taxon>Actinomycetes</taxon>
        <taxon>Kitasatosporales</taxon>
        <taxon>Streptomycetaceae</taxon>
        <taxon>Streptomyces</taxon>
    </lineage>
</organism>
<dbReference type="InterPro" id="IPR006311">
    <property type="entry name" value="TAT_signal"/>
</dbReference>
<dbReference type="Gene3D" id="3.40.50.1980">
    <property type="entry name" value="Nitrogenase molybdenum iron protein domain"/>
    <property type="match status" value="2"/>
</dbReference>
<comment type="subcellular location">
    <subcellularLocation>
        <location evidence="1">Cell envelope</location>
    </subcellularLocation>
</comment>
<evidence type="ECO:0000256" key="6">
    <source>
        <dbReference type="SAM" id="SignalP"/>
    </source>
</evidence>
<keyword evidence="3" id="KW-0813">Transport</keyword>
<dbReference type="PANTHER" id="PTHR30532:SF24">
    <property type="entry name" value="FERRIC ENTEROBACTIN-BINDING PERIPLASMIC PROTEIN FEPB"/>
    <property type="match status" value="1"/>
</dbReference>
<keyword evidence="9" id="KW-1185">Reference proteome</keyword>
<evidence type="ECO:0000313" key="8">
    <source>
        <dbReference type="EMBL" id="MDT0345551.1"/>
    </source>
</evidence>
<dbReference type="SUPFAM" id="SSF53807">
    <property type="entry name" value="Helical backbone' metal receptor"/>
    <property type="match status" value="1"/>
</dbReference>
<dbReference type="RefSeq" id="WP_311706674.1">
    <property type="nucleotide sequence ID" value="NZ_JAVREL010000014.1"/>
</dbReference>
<keyword evidence="4 6" id="KW-0732">Signal</keyword>
<evidence type="ECO:0000256" key="1">
    <source>
        <dbReference type="ARBA" id="ARBA00004196"/>
    </source>
</evidence>
<evidence type="ECO:0000256" key="5">
    <source>
        <dbReference type="SAM" id="MobiDB-lite"/>
    </source>
</evidence>
<evidence type="ECO:0000259" key="7">
    <source>
        <dbReference type="PROSITE" id="PS50983"/>
    </source>
</evidence>
<reference evidence="9" key="1">
    <citation type="submission" date="2023-07" db="EMBL/GenBank/DDBJ databases">
        <title>30 novel species of actinomycetes from the DSMZ collection.</title>
        <authorList>
            <person name="Nouioui I."/>
        </authorList>
    </citation>
    <scope>NUCLEOTIDE SEQUENCE [LARGE SCALE GENOMIC DNA]</scope>
    <source>
        <strain evidence="9">DSM 44938</strain>
    </source>
</reference>
<dbReference type="PROSITE" id="PS51318">
    <property type="entry name" value="TAT"/>
    <property type="match status" value="1"/>
</dbReference>
<comment type="caution">
    <text evidence="8">The sequence shown here is derived from an EMBL/GenBank/DDBJ whole genome shotgun (WGS) entry which is preliminary data.</text>
</comment>
<name>A0ABU2MV78_9ACTN</name>
<dbReference type="PROSITE" id="PS51257">
    <property type="entry name" value="PROKAR_LIPOPROTEIN"/>
    <property type="match status" value="1"/>
</dbReference>
<feature type="compositionally biased region" description="Gly residues" evidence="5">
    <location>
        <begin position="37"/>
        <end position="48"/>
    </location>
</feature>
<evidence type="ECO:0000313" key="9">
    <source>
        <dbReference type="Proteomes" id="UP001183246"/>
    </source>
</evidence>
<sequence length="353" mass="36794">MTSSRIPFLSRRALLSASGAVGAGVLLTACGDDSSGDGSGNSGSGGGNAAADSFSFTDDRGETVELDAVPERIVAFVGTAAALHDYGVASVGVFGPTTLPNGEPDVQAGSLDVDSLTVLGNAWGEFNVEEYAQLEPQLLVTNMFEPGALWYVPEESTEDITAFAPSVGILVAPTADNPDVRLQGIIERYTELAEALGADLSATAVTEAKSRYEAAAESLRQAARDNPGIKVLACSGAADLFYASDPASSADLAYFKDLGVELITPDNLDDGGFFESLSWENADKYPADVLLLDSRSVALQPDALADKPTWTRLPAVEAGQITGWNSEPIYSYAGCAPLLEALAEAIRNARKVS</sequence>
<feature type="domain" description="Fe/B12 periplasmic-binding" evidence="7">
    <location>
        <begin position="71"/>
        <end position="353"/>
    </location>
</feature>
<dbReference type="InterPro" id="IPR002491">
    <property type="entry name" value="ABC_transptr_periplasmic_BD"/>
</dbReference>
<dbReference type="PROSITE" id="PS50983">
    <property type="entry name" value="FE_B12_PBP"/>
    <property type="match status" value="1"/>
</dbReference>
<feature type="region of interest" description="Disordered" evidence="5">
    <location>
        <begin position="34"/>
        <end position="54"/>
    </location>
</feature>
<feature type="signal peptide" evidence="6">
    <location>
        <begin position="1"/>
        <end position="23"/>
    </location>
</feature>
<dbReference type="EMBL" id="JAVREL010000014">
    <property type="protein sequence ID" value="MDT0345551.1"/>
    <property type="molecule type" value="Genomic_DNA"/>
</dbReference>
<evidence type="ECO:0000256" key="3">
    <source>
        <dbReference type="ARBA" id="ARBA00022448"/>
    </source>
</evidence>
<evidence type="ECO:0000256" key="4">
    <source>
        <dbReference type="ARBA" id="ARBA00022729"/>
    </source>
</evidence>
<dbReference type="Proteomes" id="UP001183246">
    <property type="component" value="Unassembled WGS sequence"/>
</dbReference>
<feature type="chain" id="PRO_5046785619" evidence="6">
    <location>
        <begin position="24"/>
        <end position="353"/>
    </location>
</feature>
<dbReference type="InterPro" id="IPR051313">
    <property type="entry name" value="Bact_iron-sidero_bind"/>
</dbReference>
<proteinExistence type="inferred from homology"/>
<comment type="similarity">
    <text evidence="2">Belongs to the bacterial solute-binding protein 8 family.</text>
</comment>